<keyword evidence="13" id="KW-1185">Reference proteome</keyword>
<dbReference type="SUPFAM" id="SSF52540">
    <property type="entry name" value="P-loop containing nucleoside triphosphate hydrolases"/>
    <property type="match status" value="1"/>
</dbReference>
<dbReference type="InterPro" id="IPR001650">
    <property type="entry name" value="Helicase_C-like"/>
</dbReference>
<proteinExistence type="inferred from homology"/>
<dbReference type="InterPro" id="IPR014001">
    <property type="entry name" value="Helicase_ATP-bd"/>
</dbReference>
<comment type="similarity">
    <text evidence="5 7">Belongs to the DEAD box helicase family.</text>
</comment>
<dbReference type="PROSITE" id="PS51194">
    <property type="entry name" value="HELICASE_CTER"/>
    <property type="match status" value="1"/>
</dbReference>
<dbReference type="PANTHER" id="PTHR47959">
    <property type="entry name" value="ATP-DEPENDENT RNA HELICASE RHLE-RELATED"/>
    <property type="match status" value="1"/>
</dbReference>
<evidence type="ECO:0000256" key="4">
    <source>
        <dbReference type="ARBA" id="ARBA00022840"/>
    </source>
</evidence>
<evidence type="ECO:0000259" key="11">
    <source>
        <dbReference type="PROSITE" id="PS51195"/>
    </source>
</evidence>
<evidence type="ECO:0000313" key="13">
    <source>
        <dbReference type="Proteomes" id="UP000001887"/>
    </source>
</evidence>
<evidence type="ECO:0000256" key="8">
    <source>
        <dbReference type="SAM" id="MobiDB-lite"/>
    </source>
</evidence>
<gene>
    <name evidence="12" type="ordered locus">Psta_1620</name>
</gene>
<dbReference type="KEGG" id="psl:Psta_1620"/>
<dbReference type="InterPro" id="IPR027417">
    <property type="entry name" value="P-loop_NTPase"/>
</dbReference>
<dbReference type="Proteomes" id="UP000001887">
    <property type="component" value="Chromosome"/>
</dbReference>
<dbReference type="EMBL" id="CP001848">
    <property type="protein sequence ID" value="ADB16295.1"/>
    <property type="molecule type" value="Genomic_DNA"/>
</dbReference>
<dbReference type="CDD" id="cd18787">
    <property type="entry name" value="SF2_C_DEAD"/>
    <property type="match status" value="1"/>
</dbReference>
<feature type="region of interest" description="Disordered" evidence="8">
    <location>
        <begin position="404"/>
        <end position="458"/>
    </location>
</feature>
<name>D2QY81_PIRSD</name>
<dbReference type="GO" id="GO:0003724">
    <property type="term" value="F:RNA helicase activity"/>
    <property type="evidence" value="ECO:0007669"/>
    <property type="project" value="InterPro"/>
</dbReference>
<evidence type="ECO:0000256" key="5">
    <source>
        <dbReference type="ARBA" id="ARBA00038437"/>
    </source>
</evidence>
<dbReference type="GO" id="GO:0003676">
    <property type="term" value="F:nucleic acid binding"/>
    <property type="evidence" value="ECO:0007669"/>
    <property type="project" value="InterPro"/>
</dbReference>
<evidence type="ECO:0000256" key="1">
    <source>
        <dbReference type="ARBA" id="ARBA00022741"/>
    </source>
</evidence>
<dbReference type="InterPro" id="IPR014014">
    <property type="entry name" value="RNA_helicase_DEAD_Q_motif"/>
</dbReference>
<keyword evidence="3 7" id="KW-0347">Helicase</keyword>
<evidence type="ECO:0000256" key="2">
    <source>
        <dbReference type="ARBA" id="ARBA00022801"/>
    </source>
</evidence>
<dbReference type="eggNOG" id="COG0513">
    <property type="taxonomic scope" value="Bacteria"/>
</dbReference>
<keyword evidence="4 7" id="KW-0067">ATP-binding</keyword>
<evidence type="ECO:0000259" key="10">
    <source>
        <dbReference type="PROSITE" id="PS51194"/>
    </source>
</evidence>
<evidence type="ECO:0000256" key="7">
    <source>
        <dbReference type="RuleBase" id="RU000492"/>
    </source>
</evidence>
<organism evidence="12 13">
    <name type="scientific">Pirellula staleyi (strain ATCC 27377 / DSM 6068 / ICPB 4128)</name>
    <name type="common">Pirella staleyi</name>
    <dbReference type="NCBI Taxonomy" id="530564"/>
    <lineage>
        <taxon>Bacteria</taxon>
        <taxon>Pseudomonadati</taxon>
        <taxon>Planctomycetota</taxon>
        <taxon>Planctomycetia</taxon>
        <taxon>Pirellulales</taxon>
        <taxon>Pirellulaceae</taxon>
        <taxon>Pirellula</taxon>
    </lineage>
</organism>
<accession>D2QY81</accession>
<dbReference type="Pfam" id="PF00271">
    <property type="entry name" value="Helicase_C"/>
    <property type="match status" value="1"/>
</dbReference>
<feature type="domain" description="DEAD-box RNA helicase Q" evidence="11">
    <location>
        <begin position="12"/>
        <end position="40"/>
    </location>
</feature>
<dbReference type="Gene3D" id="3.40.50.300">
    <property type="entry name" value="P-loop containing nucleotide triphosphate hydrolases"/>
    <property type="match status" value="2"/>
</dbReference>
<dbReference type="CDD" id="cd00268">
    <property type="entry name" value="DEADc"/>
    <property type="match status" value="1"/>
</dbReference>
<dbReference type="GO" id="GO:0005829">
    <property type="term" value="C:cytosol"/>
    <property type="evidence" value="ECO:0007669"/>
    <property type="project" value="TreeGrafter"/>
</dbReference>
<evidence type="ECO:0000313" key="12">
    <source>
        <dbReference type="EMBL" id="ADB16295.1"/>
    </source>
</evidence>
<dbReference type="InterPro" id="IPR044742">
    <property type="entry name" value="DEAD/DEAH_RhlB"/>
</dbReference>
<sequence length="458" mass="50301">MTDLTGTDAPKPTFASMDLSDQMMAALEKAGYEYPTPIQAGLIPRALEGVDVVGQARTGTGKTASFVIPILELLDIERGAPTPQALILVPTRELAVQVRDEVVKLSEGLKINCAAVYGGKPIKSQVDKLKKGCHVVVGTPGRVLDHIARGTIDFTHIECVVLDEADRMLDIGFRPDIERILKRCPRERQTLLLSATVPPPIAKLAQRYMYEPEMLNFSPADVSVDTIEQKYFTVEHDRKFDLLMKLLLREEPKQAIVFCRTKRGTDKVYQKLTKKLGNTAAIHGDLSQGQRDRVMAGFRDGSVRYLVATDVIGRGIDVSTVSHIVNFDIPVFCDDYVHRVGRTGRMGREGVAYTFVCPDEGHELTRIEERINKLLKRDEMRDFEPVGYGERSARAPAAPTQVISGKYMHGGNASGVAPTESATPSEGDSPAAEAAPAATEKRDSGLGKRGGKKYRRAL</sequence>
<feature type="short sequence motif" description="Q motif" evidence="6">
    <location>
        <begin position="12"/>
        <end position="40"/>
    </location>
</feature>
<dbReference type="PROSITE" id="PS00039">
    <property type="entry name" value="DEAD_ATP_HELICASE"/>
    <property type="match status" value="1"/>
</dbReference>
<dbReference type="InterPro" id="IPR050079">
    <property type="entry name" value="DEAD_box_RNA_helicase"/>
</dbReference>
<dbReference type="GO" id="GO:0016787">
    <property type="term" value="F:hydrolase activity"/>
    <property type="evidence" value="ECO:0007669"/>
    <property type="project" value="UniProtKB-KW"/>
</dbReference>
<feature type="domain" description="Helicase C-terminal" evidence="10">
    <location>
        <begin position="226"/>
        <end position="386"/>
    </location>
</feature>
<evidence type="ECO:0000259" key="9">
    <source>
        <dbReference type="PROSITE" id="PS51192"/>
    </source>
</evidence>
<keyword evidence="1 7" id="KW-0547">Nucleotide-binding</keyword>
<evidence type="ECO:0000256" key="6">
    <source>
        <dbReference type="PROSITE-ProRule" id="PRU00552"/>
    </source>
</evidence>
<dbReference type="Pfam" id="PF00270">
    <property type="entry name" value="DEAD"/>
    <property type="match status" value="1"/>
</dbReference>
<feature type="domain" description="Helicase ATP-binding" evidence="9">
    <location>
        <begin position="43"/>
        <end position="215"/>
    </location>
</feature>
<dbReference type="PROSITE" id="PS51192">
    <property type="entry name" value="HELICASE_ATP_BIND_1"/>
    <property type="match status" value="1"/>
</dbReference>
<dbReference type="AlphaFoldDB" id="D2QY81"/>
<feature type="compositionally biased region" description="Basic residues" evidence="8">
    <location>
        <begin position="449"/>
        <end position="458"/>
    </location>
</feature>
<dbReference type="PANTHER" id="PTHR47959:SF1">
    <property type="entry name" value="ATP-DEPENDENT RNA HELICASE DBPA"/>
    <property type="match status" value="1"/>
</dbReference>
<evidence type="ECO:0000256" key="3">
    <source>
        <dbReference type="ARBA" id="ARBA00022806"/>
    </source>
</evidence>
<dbReference type="PROSITE" id="PS51195">
    <property type="entry name" value="Q_MOTIF"/>
    <property type="match status" value="1"/>
</dbReference>
<dbReference type="SMART" id="SM00487">
    <property type="entry name" value="DEXDc"/>
    <property type="match status" value="1"/>
</dbReference>
<dbReference type="HOGENOM" id="CLU_003041_28_3_0"/>
<reference evidence="12 13" key="1">
    <citation type="journal article" date="2009" name="Stand. Genomic Sci.">
        <title>Complete genome sequence of Pirellula staleyi type strain (ATCC 27377).</title>
        <authorList>
            <person name="Clum A."/>
            <person name="Tindall B.J."/>
            <person name="Sikorski J."/>
            <person name="Ivanova N."/>
            <person name="Mavrommatis K."/>
            <person name="Lucas S."/>
            <person name="Glavina del Rio T."/>
            <person name="Nolan M."/>
            <person name="Chen F."/>
            <person name="Tice H."/>
            <person name="Pitluck S."/>
            <person name="Cheng J.F."/>
            <person name="Chertkov O."/>
            <person name="Brettin T."/>
            <person name="Han C."/>
            <person name="Detter J.C."/>
            <person name="Kuske C."/>
            <person name="Bruce D."/>
            <person name="Goodwin L."/>
            <person name="Ovchinikova G."/>
            <person name="Pati A."/>
            <person name="Mikhailova N."/>
            <person name="Chen A."/>
            <person name="Palaniappan K."/>
            <person name="Land M."/>
            <person name="Hauser L."/>
            <person name="Chang Y.J."/>
            <person name="Jeffries C.D."/>
            <person name="Chain P."/>
            <person name="Rohde M."/>
            <person name="Goker M."/>
            <person name="Bristow J."/>
            <person name="Eisen J.A."/>
            <person name="Markowitz V."/>
            <person name="Hugenholtz P."/>
            <person name="Kyrpides N.C."/>
            <person name="Klenk H.P."/>
            <person name="Lapidus A."/>
        </authorList>
    </citation>
    <scope>NUCLEOTIDE SEQUENCE [LARGE SCALE GENOMIC DNA]</scope>
    <source>
        <strain evidence="13">ATCC 27377 / DSM 6068 / ICPB 4128</strain>
    </source>
</reference>
<dbReference type="InterPro" id="IPR011545">
    <property type="entry name" value="DEAD/DEAH_box_helicase_dom"/>
</dbReference>
<dbReference type="InterPro" id="IPR000629">
    <property type="entry name" value="RNA-helicase_DEAD-box_CS"/>
</dbReference>
<protein>
    <submittedName>
        <fullName evidence="12">DEAD/DEAH box helicase domain protein</fullName>
    </submittedName>
</protein>
<dbReference type="STRING" id="530564.Psta_1620"/>
<keyword evidence="2 7" id="KW-0378">Hydrolase</keyword>
<dbReference type="GO" id="GO:0005524">
    <property type="term" value="F:ATP binding"/>
    <property type="evidence" value="ECO:0007669"/>
    <property type="project" value="UniProtKB-KW"/>
</dbReference>
<dbReference type="SMART" id="SM00490">
    <property type="entry name" value="HELICc"/>
    <property type="match status" value="1"/>
</dbReference>